<feature type="transmembrane region" description="Helical" evidence="1">
    <location>
        <begin position="237"/>
        <end position="255"/>
    </location>
</feature>
<protein>
    <recommendedName>
        <fullName evidence="3">HupE/UreJ family protein</fullName>
    </recommendedName>
</protein>
<evidence type="ECO:0000256" key="1">
    <source>
        <dbReference type="SAM" id="Phobius"/>
    </source>
</evidence>
<dbReference type="EMBL" id="UOEE01000032">
    <property type="protein sequence ID" value="VAV87215.1"/>
    <property type="molecule type" value="Genomic_DNA"/>
</dbReference>
<feature type="transmembrane region" description="Helical" evidence="1">
    <location>
        <begin position="348"/>
        <end position="371"/>
    </location>
</feature>
<keyword evidence="1" id="KW-0472">Membrane</keyword>
<accession>A0A3B0RUT6</accession>
<feature type="transmembrane region" description="Helical" evidence="1">
    <location>
        <begin position="208"/>
        <end position="231"/>
    </location>
</feature>
<dbReference type="InterPro" id="IPR032809">
    <property type="entry name" value="Put_HupE_UreJ"/>
</dbReference>
<keyword evidence="1" id="KW-0812">Transmembrane</keyword>
<keyword evidence="1" id="KW-1133">Transmembrane helix</keyword>
<gene>
    <name evidence="2" type="ORF">MNBD_ALPHA06-2138</name>
</gene>
<reference evidence="2" key="1">
    <citation type="submission" date="2018-06" db="EMBL/GenBank/DDBJ databases">
        <authorList>
            <person name="Zhirakovskaya E."/>
        </authorList>
    </citation>
    <scope>NUCLEOTIDE SEQUENCE</scope>
</reference>
<proteinExistence type="predicted"/>
<feature type="transmembrane region" description="Helical" evidence="1">
    <location>
        <begin position="383"/>
        <end position="403"/>
    </location>
</feature>
<evidence type="ECO:0008006" key="3">
    <source>
        <dbReference type="Google" id="ProtNLM"/>
    </source>
</evidence>
<dbReference type="Pfam" id="PF13795">
    <property type="entry name" value="HupE_UreJ_2"/>
    <property type="match status" value="2"/>
</dbReference>
<dbReference type="AlphaFoldDB" id="A0A3B0RUT6"/>
<feature type="transmembrane region" description="Helical" evidence="1">
    <location>
        <begin position="267"/>
        <end position="284"/>
    </location>
</feature>
<feature type="transmembrane region" description="Helical" evidence="1">
    <location>
        <begin position="177"/>
        <end position="201"/>
    </location>
</feature>
<name>A0A3B0RUT6_9ZZZZ</name>
<organism evidence="2">
    <name type="scientific">hydrothermal vent metagenome</name>
    <dbReference type="NCBI Taxonomy" id="652676"/>
    <lineage>
        <taxon>unclassified sequences</taxon>
        <taxon>metagenomes</taxon>
        <taxon>ecological metagenomes</taxon>
    </lineage>
</organism>
<evidence type="ECO:0000313" key="2">
    <source>
        <dbReference type="EMBL" id="VAV87215.1"/>
    </source>
</evidence>
<sequence length="407" mass="43683">MSRFAFVVLFWACLAPMVFGHSSSRSFSNWQESGNQVQLRFSVNRLQTSLLAPLDNQTSDLATILAGHLAASIKVRQNQQPCTASLPLISPSAPQNIVVQIVFTCEKDVQTTGWQANNSAFFDLASTHIHIARIFNDPQGKEFVFTDGFRNHQMRAPENAANTAGKQAGFWQNFLTYIRLGVVHILNGFDHLAFVTGLVLLARSTRRVALLATGFTVGHSLTLGLAAYGIIQPNEVAIEALIGFSILYVALEIVIPTDSRDWNKLTLLLALALAGAAIAAWFGFGQMSFWIWVGLAVFSYCNGKLAVGRRNGLRAILVLTTAFGLIHGAGFASVLQEASFSTSRSLPALAGFNIGVEIGQLLVIAVLLALFGGIGRFAGPAKLAGGQTLAGAGILALGVFWFVGRAF</sequence>
<feature type="transmembrane region" description="Helical" evidence="1">
    <location>
        <begin position="290"/>
        <end position="308"/>
    </location>
</feature>
<feature type="transmembrane region" description="Helical" evidence="1">
    <location>
        <begin position="315"/>
        <end position="336"/>
    </location>
</feature>